<accession>A0ABQ5Q2C7</accession>
<dbReference type="Proteomes" id="UP001165089">
    <property type="component" value="Unassembled WGS sequence"/>
</dbReference>
<organism evidence="1 2">
    <name type="scientific">Geothrix rubra</name>
    <dbReference type="NCBI Taxonomy" id="2927977"/>
    <lineage>
        <taxon>Bacteria</taxon>
        <taxon>Pseudomonadati</taxon>
        <taxon>Acidobacteriota</taxon>
        <taxon>Holophagae</taxon>
        <taxon>Holophagales</taxon>
        <taxon>Holophagaceae</taxon>
        <taxon>Geothrix</taxon>
    </lineage>
</organism>
<protein>
    <submittedName>
        <fullName evidence="1">Uncharacterized protein</fullName>
    </submittedName>
</protein>
<dbReference type="EMBL" id="BSDD01000001">
    <property type="protein sequence ID" value="GLH68748.1"/>
    <property type="molecule type" value="Genomic_DNA"/>
</dbReference>
<reference evidence="1 2" key="1">
    <citation type="journal article" date="2023" name="Antonie Van Leeuwenhoek">
        <title>Mesoterricola silvestris gen. nov., sp. nov., Mesoterricola sediminis sp. nov., Geothrix oryzae sp. nov., Geothrix edaphica sp. nov., Geothrix rubra sp. nov., and Geothrix limicola sp. nov., six novel members of Acidobacteriota isolated from soils.</title>
        <authorList>
            <person name="Itoh H."/>
            <person name="Sugisawa Y."/>
            <person name="Mise K."/>
            <person name="Xu Z."/>
            <person name="Kuniyasu M."/>
            <person name="Ushijima N."/>
            <person name="Kawano K."/>
            <person name="Kobayashi E."/>
            <person name="Shiratori Y."/>
            <person name="Masuda Y."/>
            <person name="Senoo K."/>
        </authorList>
    </citation>
    <scope>NUCLEOTIDE SEQUENCE [LARGE SCALE GENOMIC DNA]</scope>
    <source>
        <strain evidence="1 2">Red803</strain>
    </source>
</reference>
<proteinExistence type="predicted"/>
<comment type="caution">
    <text evidence="1">The sequence shown here is derived from an EMBL/GenBank/DDBJ whole genome shotgun (WGS) entry which is preliminary data.</text>
</comment>
<gene>
    <name evidence="1" type="ORF">GETHPA_02810</name>
</gene>
<keyword evidence="2" id="KW-1185">Reference proteome</keyword>
<name>A0ABQ5Q2C7_9BACT</name>
<sequence>MILLAAPQPAFTPPRFEGDPEAQAPVATALATAFTDTAAYGPWPGGAWVVRVHAEARAFEQATGAPPGRAAQWIGNTLHLRPWDQLRRRDLGAVLRHELVHRRLAGVRLRRWAEEARCLHAEAHRRPPARWPAAPSPGLQDRLDRALAGGTTREQAWAYRWLRAWLRGDPTPVPPRAGARQDGAWTKESLSLGGDSPAEVTVAWPPERLRGPMVVNGHRLSNISGRQWRFEGTVRFGAGFPVGTLRGQVRIRAGRQGWSLRWTAPVAAWVAAATEGELGADAPFEARRALAAVLARWLAAHRHAHPGGALCPLTHCAVVRGSASPETGRAVATAPGLALDPRWAFFTGSAGGRGLSPRAVWGEGPADVGTPAEVPGDRWASWTRTLSAAQVAALKRDVAPGLRAGQAGIRLGASGPYPVEALRLAAGRRFGWTAWPSNACVAEPLPDGGLRLQGRGWGHNVGLCLATARFRAAQGATAEQILAEAFPASWRSGS</sequence>
<evidence type="ECO:0000313" key="2">
    <source>
        <dbReference type="Proteomes" id="UP001165089"/>
    </source>
</evidence>
<dbReference type="RefSeq" id="WP_285722333.1">
    <property type="nucleotide sequence ID" value="NZ_BSDD01000001.1"/>
</dbReference>
<evidence type="ECO:0000313" key="1">
    <source>
        <dbReference type="EMBL" id="GLH68748.1"/>
    </source>
</evidence>